<dbReference type="GO" id="GO:0005886">
    <property type="term" value="C:plasma membrane"/>
    <property type="evidence" value="ECO:0007669"/>
    <property type="project" value="UniProtKB-SubCell"/>
</dbReference>
<evidence type="ECO:0000256" key="1">
    <source>
        <dbReference type="ARBA" id="ARBA00004251"/>
    </source>
</evidence>
<evidence type="ECO:0000256" key="2">
    <source>
        <dbReference type="ARBA" id="ARBA00022475"/>
    </source>
</evidence>
<evidence type="ECO:0000313" key="19">
    <source>
        <dbReference type="Proteomes" id="UP001174136"/>
    </source>
</evidence>
<evidence type="ECO:0000256" key="6">
    <source>
        <dbReference type="ARBA" id="ARBA00022989"/>
    </source>
</evidence>
<accession>A0AA47MM81</accession>
<dbReference type="PANTHER" id="PTHR11506:SF27">
    <property type="entry name" value="LYSOSOME-ASSOCIATED MEMBRANE GLYCOPROTEIN 1"/>
    <property type="match status" value="1"/>
</dbReference>
<dbReference type="PROSITE" id="PS51407">
    <property type="entry name" value="LAMP_3"/>
    <property type="match status" value="1"/>
</dbReference>
<dbReference type="Proteomes" id="UP001174136">
    <property type="component" value="Unassembled WGS sequence"/>
</dbReference>
<comment type="subcellular location">
    <subcellularLocation>
        <location evidence="1">Cell membrane</location>
        <topology evidence="1">Single-pass type I membrane protein</topology>
    </subcellularLocation>
    <subcellularLocation>
        <location evidence="12">Cytolytic granule membrane</location>
        <topology evidence="12">Single-pass type I membrane protein</topology>
    </subcellularLocation>
    <subcellularLocation>
        <location evidence="11">Late endosome membrane</location>
        <topology evidence="11">Single-pass type I membrane protein</topology>
    </subcellularLocation>
    <subcellularLocation>
        <location evidence="14">Lysosome membrane</location>
        <topology evidence="14">Single-pass type I membrane protein</topology>
    </subcellularLocation>
</comment>
<comment type="similarity">
    <text evidence="14">Belongs to the LAMP family.</text>
</comment>
<feature type="disulfide bond" evidence="14">
    <location>
        <begin position="107"/>
        <end position="144"/>
    </location>
</feature>
<evidence type="ECO:0000256" key="4">
    <source>
        <dbReference type="ARBA" id="ARBA00022729"/>
    </source>
</evidence>
<dbReference type="EMBL" id="JAOPHQ010003460">
    <property type="protein sequence ID" value="KAK0142889.1"/>
    <property type="molecule type" value="Genomic_DNA"/>
</dbReference>
<evidence type="ECO:0000256" key="13">
    <source>
        <dbReference type="ARBA" id="ARBA00074383"/>
    </source>
</evidence>
<keyword evidence="5" id="KW-0967">Endosome</keyword>
<evidence type="ECO:0000256" key="10">
    <source>
        <dbReference type="ARBA" id="ARBA00023228"/>
    </source>
</evidence>
<feature type="transmembrane region" description="Helical" evidence="15">
    <location>
        <begin position="151"/>
        <end position="174"/>
    </location>
</feature>
<dbReference type="InterPro" id="IPR048524">
    <property type="entry name" value="Lamp2-like_TM"/>
</dbReference>
<protein>
    <recommendedName>
        <fullName evidence="13">Lysosome-associated membrane glycoprotein 1</fullName>
    </recommendedName>
</protein>
<keyword evidence="6 15" id="KW-1133">Transmembrane helix</keyword>
<keyword evidence="3 14" id="KW-0812">Transmembrane</keyword>
<evidence type="ECO:0000256" key="14">
    <source>
        <dbReference type="PROSITE-ProRule" id="PRU00740"/>
    </source>
</evidence>
<evidence type="ECO:0000256" key="5">
    <source>
        <dbReference type="ARBA" id="ARBA00022753"/>
    </source>
</evidence>
<name>A0AA47MM81_MERPO</name>
<keyword evidence="2" id="KW-1003">Cell membrane</keyword>
<dbReference type="GO" id="GO:0005765">
    <property type="term" value="C:lysosomal membrane"/>
    <property type="evidence" value="ECO:0007669"/>
    <property type="project" value="UniProtKB-SubCell"/>
</dbReference>
<sequence length="186" mass="20218">MALMGLQLNISFNSLSQNKTVQKVVNIHPNLTVSTGSCGESISTLVLTHEGNTNLSFTFTLNTTSNKYHLSGLMLVADWPDMRDPPVSVSNSSLSYLASSWGRSYSCNSEQTLFIAEAFSVNTFRLQVQPFAVTSDQFATAEECQVDQDQMLIPIVVGAALSGLVLVVLIAYLIGRKRSNAGYQTI</sequence>
<feature type="domain" description="Lysosome-associated membrane glycoprotein 2-like transmembrane" evidence="17">
    <location>
        <begin position="153"/>
        <end position="184"/>
    </location>
</feature>
<evidence type="ECO:0000256" key="15">
    <source>
        <dbReference type="SAM" id="Phobius"/>
    </source>
</evidence>
<evidence type="ECO:0000256" key="11">
    <source>
        <dbReference type="ARBA" id="ARBA00037817"/>
    </source>
</evidence>
<comment type="caution">
    <text evidence="18">The sequence shown here is derived from an EMBL/GenBank/DDBJ whole genome shotgun (WGS) entry which is preliminary data.</text>
</comment>
<dbReference type="PRINTS" id="PR00336">
    <property type="entry name" value="LYSASSOCTDMP"/>
</dbReference>
<keyword evidence="19" id="KW-1185">Reference proteome</keyword>
<dbReference type="Pfam" id="PF01299">
    <property type="entry name" value="Lamp2-like_luminal"/>
    <property type="match status" value="1"/>
</dbReference>
<comment type="caution">
    <text evidence="14">Lacks conserved residue(s) required for the propagation of feature annotation.</text>
</comment>
<dbReference type="InterPro" id="IPR048528">
    <property type="entry name" value="Lamp2-like_luminal"/>
</dbReference>
<evidence type="ECO:0000256" key="7">
    <source>
        <dbReference type="ARBA" id="ARBA00023136"/>
    </source>
</evidence>
<gene>
    <name evidence="18" type="primary">LAMP1_1</name>
    <name evidence="18" type="ORF">N1851_019159</name>
</gene>
<dbReference type="Gene3D" id="2.40.160.110">
    <property type="match status" value="1"/>
</dbReference>
<organism evidence="18 19">
    <name type="scientific">Merluccius polli</name>
    <name type="common">Benguela hake</name>
    <name type="synonym">Merluccius cadenati</name>
    <dbReference type="NCBI Taxonomy" id="89951"/>
    <lineage>
        <taxon>Eukaryota</taxon>
        <taxon>Metazoa</taxon>
        <taxon>Chordata</taxon>
        <taxon>Craniata</taxon>
        <taxon>Vertebrata</taxon>
        <taxon>Euteleostomi</taxon>
        <taxon>Actinopterygii</taxon>
        <taxon>Neopterygii</taxon>
        <taxon>Teleostei</taxon>
        <taxon>Neoteleostei</taxon>
        <taxon>Acanthomorphata</taxon>
        <taxon>Zeiogadaria</taxon>
        <taxon>Gadariae</taxon>
        <taxon>Gadiformes</taxon>
        <taxon>Gadoidei</taxon>
        <taxon>Merlucciidae</taxon>
        <taxon>Merluccius</taxon>
    </lineage>
</organism>
<dbReference type="InterPro" id="IPR018134">
    <property type="entry name" value="LAMP_CS"/>
</dbReference>
<evidence type="ECO:0000256" key="12">
    <source>
        <dbReference type="ARBA" id="ARBA00060404"/>
    </source>
</evidence>
<dbReference type="GO" id="GO:0072594">
    <property type="term" value="P:establishment of protein localization to organelle"/>
    <property type="evidence" value="ECO:0007669"/>
    <property type="project" value="TreeGrafter"/>
</dbReference>
<dbReference type="FunFam" id="2.40.160.110:FF:000001">
    <property type="entry name" value="lysosome-associated membrane glycoprotein 2 isoform X2"/>
    <property type="match status" value="1"/>
</dbReference>
<dbReference type="Pfam" id="PF21222">
    <property type="entry name" value="Lamp2_2nd"/>
    <property type="match status" value="1"/>
</dbReference>
<feature type="domain" description="Lysosome-associated membrane glycoprotein 2-like luminal" evidence="16">
    <location>
        <begin position="2"/>
        <end position="133"/>
    </location>
</feature>
<keyword evidence="7 14" id="KW-0472">Membrane</keyword>
<evidence type="ECO:0000313" key="18">
    <source>
        <dbReference type="EMBL" id="KAK0142889.1"/>
    </source>
</evidence>
<dbReference type="InterPro" id="IPR002000">
    <property type="entry name" value="Lysosome-assoc_membr_glycop"/>
</dbReference>
<evidence type="ECO:0000259" key="17">
    <source>
        <dbReference type="Pfam" id="PF21222"/>
    </source>
</evidence>
<evidence type="ECO:0000259" key="16">
    <source>
        <dbReference type="Pfam" id="PF01299"/>
    </source>
</evidence>
<reference evidence="18" key="1">
    <citation type="journal article" date="2023" name="Front. Mar. Sci.">
        <title>A new Merluccius polli reference genome to investigate the effects of global change in West African waters.</title>
        <authorList>
            <person name="Mateo J.L."/>
            <person name="Blanco-Fernandez C."/>
            <person name="Garcia-Vazquez E."/>
            <person name="Machado-Schiaffino G."/>
        </authorList>
    </citation>
    <scope>NUCLEOTIDE SEQUENCE</scope>
    <source>
        <strain evidence="18">C29</strain>
        <tissue evidence="18">Fin</tissue>
    </source>
</reference>
<dbReference type="AlphaFoldDB" id="A0AA47MM81"/>
<keyword evidence="10 14" id="KW-0458">Lysosome</keyword>
<dbReference type="PANTHER" id="PTHR11506">
    <property type="entry name" value="LYSOSOME-ASSOCIATED MEMBRANE GLYCOPROTEIN"/>
    <property type="match status" value="1"/>
</dbReference>
<dbReference type="PROSITE" id="PS00311">
    <property type="entry name" value="LAMP_2"/>
    <property type="match status" value="1"/>
</dbReference>
<evidence type="ECO:0000256" key="8">
    <source>
        <dbReference type="ARBA" id="ARBA00023157"/>
    </source>
</evidence>
<evidence type="ECO:0000256" key="3">
    <source>
        <dbReference type="ARBA" id="ARBA00022692"/>
    </source>
</evidence>
<keyword evidence="9" id="KW-0325">Glycoprotein</keyword>
<evidence type="ECO:0000256" key="9">
    <source>
        <dbReference type="ARBA" id="ARBA00023180"/>
    </source>
</evidence>
<proteinExistence type="inferred from homology"/>
<keyword evidence="8 14" id="KW-1015">Disulfide bond</keyword>
<keyword evidence="4" id="KW-0732">Signal</keyword>
<dbReference type="GO" id="GO:0031902">
    <property type="term" value="C:late endosome membrane"/>
    <property type="evidence" value="ECO:0007669"/>
    <property type="project" value="TreeGrafter"/>
</dbReference>